<dbReference type="RefSeq" id="WP_390271870.1">
    <property type="nucleotide sequence ID" value="NZ_JBHRSA010000041.1"/>
</dbReference>
<dbReference type="Gene3D" id="2.40.260.10">
    <property type="entry name" value="Sortase"/>
    <property type="match status" value="1"/>
</dbReference>
<name>A0ABV7CW13_9BACI</name>
<evidence type="ECO:0000256" key="1">
    <source>
        <dbReference type="ARBA" id="ARBA00022801"/>
    </source>
</evidence>
<dbReference type="Pfam" id="PF04203">
    <property type="entry name" value="Sortase"/>
    <property type="match status" value="1"/>
</dbReference>
<reference evidence="3" key="1">
    <citation type="journal article" date="2019" name="Int. J. Syst. Evol. Microbiol.">
        <title>The Global Catalogue of Microorganisms (GCM) 10K type strain sequencing project: providing services to taxonomists for standard genome sequencing and annotation.</title>
        <authorList>
            <consortium name="The Broad Institute Genomics Platform"/>
            <consortium name="The Broad Institute Genome Sequencing Center for Infectious Disease"/>
            <person name="Wu L."/>
            <person name="Ma J."/>
        </authorList>
    </citation>
    <scope>NUCLEOTIDE SEQUENCE [LARGE SCALE GENOMIC DNA]</scope>
    <source>
        <strain evidence="3">KCTC 13128</strain>
    </source>
</reference>
<keyword evidence="1" id="KW-0378">Hydrolase</keyword>
<dbReference type="SUPFAM" id="SSF63817">
    <property type="entry name" value="Sortase"/>
    <property type="match status" value="1"/>
</dbReference>
<dbReference type="NCBIfam" id="TIGR01076">
    <property type="entry name" value="sortase_fam"/>
    <property type="match status" value="1"/>
</dbReference>
<proteinExistence type="predicted"/>
<dbReference type="InterPro" id="IPR053525">
    <property type="entry name" value="Sortase_D"/>
</dbReference>
<dbReference type="EMBL" id="JBHRSA010000041">
    <property type="protein sequence ID" value="MFC3040539.1"/>
    <property type="molecule type" value="Genomic_DNA"/>
</dbReference>
<gene>
    <name evidence="2" type="ORF">ACFOGI_09805</name>
</gene>
<dbReference type="InterPro" id="IPR005754">
    <property type="entry name" value="Sortase"/>
</dbReference>
<protein>
    <submittedName>
        <fullName evidence="2">Class D sortase</fullName>
    </submittedName>
</protein>
<dbReference type="Proteomes" id="UP001595279">
    <property type="component" value="Unassembled WGS sequence"/>
</dbReference>
<accession>A0ABV7CW13</accession>
<comment type="caution">
    <text evidence="2">The sequence shown here is derived from an EMBL/GenBank/DDBJ whole genome shotgun (WGS) entry which is preliminary data.</text>
</comment>
<dbReference type="InterPro" id="IPR041999">
    <property type="entry name" value="Sortase_D_1"/>
</dbReference>
<dbReference type="NCBIfam" id="NF033746">
    <property type="entry name" value="class_D_sortase"/>
    <property type="match status" value="1"/>
</dbReference>
<evidence type="ECO:0000313" key="2">
    <source>
        <dbReference type="EMBL" id="MFC3040539.1"/>
    </source>
</evidence>
<evidence type="ECO:0000313" key="3">
    <source>
        <dbReference type="Proteomes" id="UP001595279"/>
    </source>
</evidence>
<dbReference type="InterPro" id="IPR023365">
    <property type="entry name" value="Sortase_dom-sf"/>
</dbReference>
<sequence length="210" mass="23917">MIRRLSVILFVLGVSLVSYNGWQYYESTRSVQEIPDQKDAPSIDTVKANEQETRDTVNKESTREASVSPMTFDYNIAKGEEVAELDIPKLDKRFTTYWGTDEDTLGQGVGMYVSEWTTIPNREGGHTVLSGHRDTVFIGLDELGEGDTLEVHYDDETFVYKIKETWITDAEDRSVIVEKDKPTLTLTTCYPFNYVGYAPDRYIVQAELVD</sequence>
<dbReference type="CDD" id="cd05828">
    <property type="entry name" value="Sortase_D_1"/>
    <property type="match status" value="1"/>
</dbReference>
<organism evidence="2 3">
    <name type="scientific">Virgibacillus xinjiangensis</name>
    <dbReference type="NCBI Taxonomy" id="393090"/>
    <lineage>
        <taxon>Bacteria</taxon>
        <taxon>Bacillati</taxon>
        <taxon>Bacillota</taxon>
        <taxon>Bacilli</taxon>
        <taxon>Bacillales</taxon>
        <taxon>Bacillaceae</taxon>
        <taxon>Virgibacillus</taxon>
    </lineage>
</organism>
<keyword evidence="3" id="KW-1185">Reference proteome</keyword>